<dbReference type="Proteomes" id="UP000054047">
    <property type="component" value="Unassembled WGS sequence"/>
</dbReference>
<dbReference type="AlphaFoldDB" id="A0A0C2GJY4"/>
<accession>A0A0C2GJY4</accession>
<evidence type="ECO:0000313" key="2">
    <source>
        <dbReference type="Proteomes" id="UP000054047"/>
    </source>
</evidence>
<gene>
    <name evidence="1" type="ORF">ANCDUO_08199</name>
</gene>
<proteinExistence type="predicted"/>
<keyword evidence="2" id="KW-1185">Reference proteome</keyword>
<reference evidence="1 2" key="1">
    <citation type="submission" date="2013-12" db="EMBL/GenBank/DDBJ databases">
        <title>Draft genome of the parsitic nematode Ancylostoma duodenale.</title>
        <authorList>
            <person name="Mitreva M."/>
        </authorList>
    </citation>
    <scope>NUCLEOTIDE SEQUENCE [LARGE SCALE GENOMIC DNA]</scope>
    <source>
        <strain evidence="1 2">Zhejiang</strain>
    </source>
</reference>
<sequence length="65" mass="7630">MGLRPGAAGPRLHRQLPLGFGIIQWIFTEYHKVYRYICKSIDRSCIGPYEMVEYRATVWKQRSGQ</sequence>
<name>A0A0C2GJY4_9BILA</name>
<protein>
    <submittedName>
        <fullName evidence="1">Uncharacterized protein</fullName>
    </submittedName>
</protein>
<organism evidence="1 2">
    <name type="scientific">Ancylostoma duodenale</name>
    <dbReference type="NCBI Taxonomy" id="51022"/>
    <lineage>
        <taxon>Eukaryota</taxon>
        <taxon>Metazoa</taxon>
        <taxon>Ecdysozoa</taxon>
        <taxon>Nematoda</taxon>
        <taxon>Chromadorea</taxon>
        <taxon>Rhabditida</taxon>
        <taxon>Rhabditina</taxon>
        <taxon>Rhabditomorpha</taxon>
        <taxon>Strongyloidea</taxon>
        <taxon>Ancylostomatidae</taxon>
        <taxon>Ancylostomatinae</taxon>
        <taxon>Ancylostoma</taxon>
    </lineage>
</organism>
<evidence type="ECO:0000313" key="1">
    <source>
        <dbReference type="EMBL" id="KIH61530.1"/>
    </source>
</evidence>
<dbReference type="EMBL" id="KN730048">
    <property type="protein sequence ID" value="KIH61530.1"/>
    <property type="molecule type" value="Genomic_DNA"/>
</dbReference>